<keyword evidence="3" id="KW-1185">Reference proteome</keyword>
<sequence>MMHGDTYVVSAGTREEPLTLGTQRALVSWELQSAGTTCQGIKMDDGDLLCVQRMEHNLAQMLNNSGPRLPLPGHCKHLLLSDLQSRSRTVRRAALDTTAAKLRSLTRRPGCFFQPQGPYQPLEPTEHGTQLGSRDEPEPL</sequence>
<evidence type="ECO:0000256" key="1">
    <source>
        <dbReference type="SAM" id="MobiDB-lite"/>
    </source>
</evidence>
<evidence type="ECO:0000313" key="3">
    <source>
        <dbReference type="Proteomes" id="UP001153269"/>
    </source>
</evidence>
<evidence type="ECO:0000313" key="2">
    <source>
        <dbReference type="EMBL" id="CAB1432633.1"/>
    </source>
</evidence>
<organism evidence="2 3">
    <name type="scientific">Pleuronectes platessa</name>
    <name type="common">European plaice</name>
    <dbReference type="NCBI Taxonomy" id="8262"/>
    <lineage>
        <taxon>Eukaryota</taxon>
        <taxon>Metazoa</taxon>
        <taxon>Chordata</taxon>
        <taxon>Craniata</taxon>
        <taxon>Vertebrata</taxon>
        <taxon>Euteleostomi</taxon>
        <taxon>Actinopterygii</taxon>
        <taxon>Neopterygii</taxon>
        <taxon>Teleostei</taxon>
        <taxon>Neoteleostei</taxon>
        <taxon>Acanthomorphata</taxon>
        <taxon>Carangaria</taxon>
        <taxon>Pleuronectiformes</taxon>
        <taxon>Pleuronectoidei</taxon>
        <taxon>Pleuronectidae</taxon>
        <taxon>Pleuronectes</taxon>
    </lineage>
</organism>
<dbReference type="Proteomes" id="UP001153269">
    <property type="component" value="Unassembled WGS sequence"/>
</dbReference>
<feature type="region of interest" description="Disordered" evidence="1">
    <location>
        <begin position="113"/>
        <end position="140"/>
    </location>
</feature>
<gene>
    <name evidence="2" type="ORF">PLEPLA_LOCUS20716</name>
</gene>
<proteinExistence type="predicted"/>
<reference evidence="2" key="1">
    <citation type="submission" date="2020-03" db="EMBL/GenBank/DDBJ databases">
        <authorList>
            <person name="Weist P."/>
        </authorList>
    </citation>
    <scope>NUCLEOTIDE SEQUENCE</scope>
</reference>
<dbReference type="AlphaFoldDB" id="A0A9N7YP21"/>
<accession>A0A9N7YP21</accession>
<comment type="caution">
    <text evidence="2">The sequence shown here is derived from an EMBL/GenBank/DDBJ whole genome shotgun (WGS) entry which is preliminary data.</text>
</comment>
<dbReference type="EMBL" id="CADEAL010001458">
    <property type="protein sequence ID" value="CAB1432633.1"/>
    <property type="molecule type" value="Genomic_DNA"/>
</dbReference>
<name>A0A9N7YP21_PLEPL</name>
<protein>
    <submittedName>
        <fullName evidence="2">Uncharacterized protein</fullName>
    </submittedName>
</protein>